<name>A0A2Z6QBV8_9GLOM</name>
<comment type="caution">
    <text evidence="2">The sequence shown here is derived from an EMBL/GenBank/DDBJ whole genome shotgun (WGS) entry which is preliminary data.</text>
</comment>
<evidence type="ECO:0000256" key="1">
    <source>
        <dbReference type="SAM" id="MobiDB-lite"/>
    </source>
</evidence>
<sequence length="78" mass="9245">MEQEQLPTNQTTIATQMGRDPSHITSYTINSLSIRRRQNQRRLGHRITLNFIRQLRNLPRQNVNDPFADQIFNGSEFY</sequence>
<dbReference type="EMBL" id="BLAL01000087">
    <property type="protein sequence ID" value="GES84989.1"/>
    <property type="molecule type" value="Genomic_DNA"/>
</dbReference>
<feature type="region of interest" description="Disordered" evidence="1">
    <location>
        <begin position="1"/>
        <end position="24"/>
    </location>
</feature>
<evidence type="ECO:0000313" key="3">
    <source>
        <dbReference type="EMBL" id="GES84989.1"/>
    </source>
</evidence>
<evidence type="ECO:0000313" key="2">
    <source>
        <dbReference type="EMBL" id="GBB87680.1"/>
    </source>
</evidence>
<keyword evidence="4" id="KW-1185">Reference proteome</keyword>
<protein>
    <submittedName>
        <fullName evidence="2">Uncharacterized protein</fullName>
    </submittedName>
</protein>
<dbReference type="Proteomes" id="UP000615446">
    <property type="component" value="Unassembled WGS sequence"/>
</dbReference>
<feature type="compositionally biased region" description="Polar residues" evidence="1">
    <location>
        <begin position="1"/>
        <end position="15"/>
    </location>
</feature>
<dbReference type="Proteomes" id="UP000247702">
    <property type="component" value="Unassembled WGS sequence"/>
</dbReference>
<reference evidence="2 4" key="1">
    <citation type="submission" date="2017-11" db="EMBL/GenBank/DDBJ databases">
        <title>The genome of Rhizophagus clarus HR1 reveals common genetic basis of auxotrophy among arbuscular mycorrhizal fungi.</title>
        <authorList>
            <person name="Kobayashi Y."/>
        </authorList>
    </citation>
    <scope>NUCLEOTIDE SEQUENCE [LARGE SCALE GENOMIC DNA]</scope>
    <source>
        <strain evidence="2 4">HR1</strain>
    </source>
</reference>
<dbReference type="AlphaFoldDB" id="A0A2Z6QBV8"/>
<proteinExistence type="predicted"/>
<dbReference type="EMBL" id="BEXD01000465">
    <property type="protein sequence ID" value="GBB87680.1"/>
    <property type="molecule type" value="Genomic_DNA"/>
</dbReference>
<evidence type="ECO:0000313" key="4">
    <source>
        <dbReference type="Proteomes" id="UP000247702"/>
    </source>
</evidence>
<accession>A0A2Z6QBV8</accession>
<organism evidence="2 4">
    <name type="scientific">Rhizophagus clarus</name>
    <dbReference type="NCBI Taxonomy" id="94130"/>
    <lineage>
        <taxon>Eukaryota</taxon>
        <taxon>Fungi</taxon>
        <taxon>Fungi incertae sedis</taxon>
        <taxon>Mucoromycota</taxon>
        <taxon>Glomeromycotina</taxon>
        <taxon>Glomeromycetes</taxon>
        <taxon>Glomerales</taxon>
        <taxon>Glomeraceae</taxon>
        <taxon>Rhizophagus</taxon>
    </lineage>
</organism>
<reference evidence="3" key="2">
    <citation type="submission" date="2019-10" db="EMBL/GenBank/DDBJ databases">
        <title>Conservation and host-specific expression of non-tandemly repeated heterogenous ribosome RNA gene in arbuscular mycorrhizal fungi.</title>
        <authorList>
            <person name="Maeda T."/>
            <person name="Kobayashi Y."/>
            <person name="Nakagawa T."/>
            <person name="Ezawa T."/>
            <person name="Yamaguchi K."/>
            <person name="Bino T."/>
            <person name="Nishimoto Y."/>
            <person name="Shigenobu S."/>
            <person name="Kawaguchi M."/>
        </authorList>
    </citation>
    <scope>NUCLEOTIDE SEQUENCE</scope>
    <source>
        <strain evidence="3">HR1</strain>
    </source>
</reference>
<gene>
    <name evidence="3" type="ORF">RCL2_001207600</name>
    <name evidence="2" type="ORF">RclHR1_14160006</name>
</gene>